<dbReference type="InterPro" id="IPR003593">
    <property type="entry name" value="AAA+_ATPase"/>
</dbReference>
<keyword evidence="7 12" id="KW-0067">ATP-binding</keyword>
<dbReference type="InterPro" id="IPR027417">
    <property type="entry name" value="P-loop_NTPase"/>
</dbReference>
<evidence type="ECO:0000256" key="9">
    <source>
        <dbReference type="ARBA" id="ARBA00023136"/>
    </source>
</evidence>
<dbReference type="GO" id="GO:0005886">
    <property type="term" value="C:plasma membrane"/>
    <property type="evidence" value="ECO:0007669"/>
    <property type="project" value="UniProtKB-SubCell"/>
</dbReference>
<evidence type="ECO:0000256" key="2">
    <source>
        <dbReference type="ARBA" id="ARBA00005417"/>
    </source>
</evidence>
<dbReference type="Pfam" id="PF08352">
    <property type="entry name" value="oligo_HPY"/>
    <property type="match status" value="1"/>
</dbReference>
<protein>
    <submittedName>
        <fullName evidence="12">Peptide/nickel transport system ATP-binding protein</fullName>
    </submittedName>
</protein>
<evidence type="ECO:0000256" key="1">
    <source>
        <dbReference type="ARBA" id="ARBA00004202"/>
    </source>
</evidence>
<accession>A0A927MUS1</accession>
<dbReference type="PANTHER" id="PTHR43297:SF14">
    <property type="entry name" value="ATPASE AAA-TYPE CORE DOMAIN-CONTAINING PROTEIN"/>
    <property type="match status" value="1"/>
</dbReference>
<comment type="caution">
    <text evidence="12">The sequence shown here is derived from an EMBL/GenBank/DDBJ whole genome shotgun (WGS) entry which is preliminary data.</text>
</comment>
<dbReference type="Pfam" id="PF00005">
    <property type="entry name" value="ABC_tran"/>
    <property type="match status" value="2"/>
</dbReference>
<proteinExistence type="inferred from homology"/>
<keyword evidence="8" id="KW-1278">Translocase</keyword>
<dbReference type="PANTHER" id="PTHR43297">
    <property type="entry name" value="OLIGOPEPTIDE TRANSPORT ATP-BINDING PROTEIN APPD"/>
    <property type="match status" value="1"/>
</dbReference>
<evidence type="ECO:0000256" key="3">
    <source>
        <dbReference type="ARBA" id="ARBA00022448"/>
    </source>
</evidence>
<evidence type="ECO:0000259" key="11">
    <source>
        <dbReference type="PROSITE" id="PS50893"/>
    </source>
</evidence>
<evidence type="ECO:0000256" key="5">
    <source>
        <dbReference type="ARBA" id="ARBA00022519"/>
    </source>
</evidence>
<keyword evidence="5" id="KW-0997">Cell inner membrane</keyword>
<dbReference type="SUPFAM" id="SSF52540">
    <property type="entry name" value="P-loop containing nucleoside triphosphate hydrolases"/>
    <property type="match status" value="1"/>
</dbReference>
<organism evidence="12 13">
    <name type="scientific">Actinopolymorpha pittospori</name>
    <dbReference type="NCBI Taxonomy" id="648752"/>
    <lineage>
        <taxon>Bacteria</taxon>
        <taxon>Bacillati</taxon>
        <taxon>Actinomycetota</taxon>
        <taxon>Actinomycetes</taxon>
        <taxon>Propionibacteriales</taxon>
        <taxon>Actinopolymorphaceae</taxon>
        <taxon>Actinopolymorpha</taxon>
    </lineage>
</organism>
<comment type="similarity">
    <text evidence="2">Belongs to the ABC transporter superfamily.</text>
</comment>
<keyword evidence="13" id="KW-1185">Reference proteome</keyword>
<dbReference type="InterPro" id="IPR013563">
    <property type="entry name" value="Oligopep_ABC_C"/>
</dbReference>
<dbReference type="Gene3D" id="3.40.50.300">
    <property type="entry name" value="P-loop containing nucleotide triphosphate hydrolases"/>
    <property type="match status" value="1"/>
</dbReference>
<reference evidence="12" key="1">
    <citation type="submission" date="2020-10" db="EMBL/GenBank/DDBJ databases">
        <title>Sequencing the genomes of 1000 actinobacteria strains.</title>
        <authorList>
            <person name="Klenk H.-P."/>
        </authorList>
    </citation>
    <scope>NUCLEOTIDE SEQUENCE</scope>
    <source>
        <strain evidence="12">DSM 45354</strain>
    </source>
</reference>
<evidence type="ECO:0000256" key="6">
    <source>
        <dbReference type="ARBA" id="ARBA00022741"/>
    </source>
</evidence>
<evidence type="ECO:0000256" key="7">
    <source>
        <dbReference type="ARBA" id="ARBA00022840"/>
    </source>
</evidence>
<dbReference type="GO" id="GO:0005524">
    <property type="term" value="F:ATP binding"/>
    <property type="evidence" value="ECO:0007669"/>
    <property type="project" value="UniProtKB-KW"/>
</dbReference>
<dbReference type="PROSITE" id="PS00211">
    <property type="entry name" value="ABC_TRANSPORTER_1"/>
    <property type="match status" value="1"/>
</dbReference>
<dbReference type="Proteomes" id="UP000638648">
    <property type="component" value="Unassembled WGS sequence"/>
</dbReference>
<dbReference type="CDD" id="cd03257">
    <property type="entry name" value="ABC_NikE_OppD_transporters"/>
    <property type="match status" value="1"/>
</dbReference>
<dbReference type="InterPro" id="IPR050388">
    <property type="entry name" value="ABC_Ni/Peptide_Import"/>
</dbReference>
<evidence type="ECO:0000256" key="8">
    <source>
        <dbReference type="ARBA" id="ARBA00022967"/>
    </source>
</evidence>
<keyword evidence="3" id="KW-0813">Transport</keyword>
<keyword evidence="4" id="KW-1003">Cell membrane</keyword>
<dbReference type="InterPro" id="IPR003439">
    <property type="entry name" value="ABC_transporter-like_ATP-bd"/>
</dbReference>
<keyword evidence="6" id="KW-0547">Nucleotide-binding</keyword>
<dbReference type="NCBIfam" id="TIGR01727">
    <property type="entry name" value="oligo_HPY"/>
    <property type="match status" value="1"/>
</dbReference>
<dbReference type="GO" id="GO:0016887">
    <property type="term" value="F:ATP hydrolysis activity"/>
    <property type="evidence" value="ECO:0007669"/>
    <property type="project" value="InterPro"/>
</dbReference>
<comment type="subcellular location">
    <subcellularLocation>
        <location evidence="1">Cell membrane</location>
        <topology evidence="1">Peripheral membrane protein</topology>
    </subcellularLocation>
</comment>
<dbReference type="PROSITE" id="PS50893">
    <property type="entry name" value="ABC_TRANSPORTER_2"/>
    <property type="match status" value="1"/>
</dbReference>
<dbReference type="GO" id="GO:0015833">
    <property type="term" value="P:peptide transport"/>
    <property type="evidence" value="ECO:0007669"/>
    <property type="project" value="InterPro"/>
</dbReference>
<feature type="domain" description="ABC transporter" evidence="11">
    <location>
        <begin position="1"/>
        <end position="311"/>
    </location>
</feature>
<dbReference type="EMBL" id="JADBEM010000001">
    <property type="protein sequence ID" value="MBE1603685.1"/>
    <property type="molecule type" value="Genomic_DNA"/>
</dbReference>
<keyword evidence="9" id="KW-0472">Membrane</keyword>
<evidence type="ECO:0000313" key="12">
    <source>
        <dbReference type="EMBL" id="MBE1603685.1"/>
    </source>
</evidence>
<evidence type="ECO:0000256" key="4">
    <source>
        <dbReference type="ARBA" id="ARBA00022475"/>
    </source>
</evidence>
<evidence type="ECO:0000313" key="13">
    <source>
        <dbReference type="Proteomes" id="UP000638648"/>
    </source>
</evidence>
<feature type="region of interest" description="Disordered" evidence="10">
    <location>
        <begin position="83"/>
        <end position="125"/>
    </location>
</feature>
<dbReference type="AlphaFoldDB" id="A0A927MUS1"/>
<name>A0A927MUS1_9ACTN</name>
<evidence type="ECO:0000256" key="10">
    <source>
        <dbReference type="SAM" id="MobiDB-lite"/>
    </source>
</evidence>
<gene>
    <name evidence="12" type="ORF">HEB94_000533</name>
</gene>
<dbReference type="SMART" id="SM00382">
    <property type="entry name" value="AAA"/>
    <property type="match status" value="1"/>
</dbReference>
<dbReference type="RefSeq" id="WP_192748435.1">
    <property type="nucleotide sequence ID" value="NZ_BAABJL010000050.1"/>
</dbReference>
<dbReference type="InterPro" id="IPR017871">
    <property type="entry name" value="ABC_transporter-like_CS"/>
</dbReference>
<sequence length="401" mass="43473">MLTEDVLLSVEGLKTHFFLDEGVVRSVDGVSLTVPRGRTVCVVGESGCGKSVTARSILGLVDPPGRIVEGNIWLRRPPVDKGLEVAGDSTRARSRRGSTKPSGGLRTKAAGGRSTKRGPRTAEGADRIDLAVLDPHGEELRQVRGNEISMVFQEPMASLSPMYTVAQHLVEAIMLHRRVTRKDAWSRGVALLERVGIPRPEQRMDSYPFQLSGGMCQRVMIAIALACEPSLLIADEPTTALDVTTQARIIDLLTELQADTGMAMLFITHDLGVVAEVADEVVVMYLGTVVEQGSVDDIFHHPQHPYTKALLTSVPTMGSGVRQRKASIRGEVPHPLNRPPGCPYHPRCEHAIAGLCDTVDPPQVRVGPSLSRCVLHDAELLHAHGVDSQRVRATFDAGEEK</sequence>